<gene>
    <name evidence="2" type="ORF">GL284_08645</name>
</gene>
<name>A0A6L6IXK0_9RHOB</name>
<dbReference type="Proteomes" id="UP000478740">
    <property type="component" value="Unassembled WGS sequence"/>
</dbReference>
<comment type="caution">
    <text evidence="2">The sequence shown here is derived from an EMBL/GenBank/DDBJ whole genome shotgun (WGS) entry which is preliminary data.</text>
</comment>
<evidence type="ECO:0000256" key="1">
    <source>
        <dbReference type="SAM" id="Phobius"/>
    </source>
</evidence>
<keyword evidence="1" id="KW-1133">Transmembrane helix</keyword>
<dbReference type="Pfam" id="PF14079">
    <property type="entry name" value="DUF4260"/>
    <property type="match status" value="1"/>
</dbReference>
<proteinExistence type="predicted"/>
<sequence>MALGGMVIAGVSSFGPWWAWLLVLVAPEISAAAYLAGPRIGAFVYNLTHLYAASFLLMILGVGLGATLLIAVGGLWLAHIGISRAMGFGLKYPSGYRDTHLGRIGL</sequence>
<keyword evidence="1" id="KW-0812">Transmembrane</keyword>
<evidence type="ECO:0000313" key="2">
    <source>
        <dbReference type="EMBL" id="MTH64338.1"/>
    </source>
</evidence>
<protein>
    <submittedName>
        <fullName evidence="2">DUF4260 family protein</fullName>
    </submittedName>
</protein>
<evidence type="ECO:0000313" key="3">
    <source>
        <dbReference type="Proteomes" id="UP000478740"/>
    </source>
</evidence>
<organism evidence="2 3">
    <name type="scientific">Paracoccus shanxieyensis</name>
    <dbReference type="NCBI Taxonomy" id="2675752"/>
    <lineage>
        <taxon>Bacteria</taxon>
        <taxon>Pseudomonadati</taxon>
        <taxon>Pseudomonadota</taxon>
        <taxon>Alphaproteobacteria</taxon>
        <taxon>Rhodobacterales</taxon>
        <taxon>Paracoccaceae</taxon>
        <taxon>Paracoccus</taxon>
    </lineage>
</organism>
<keyword evidence="1" id="KW-0472">Membrane</keyword>
<reference evidence="2 3" key="1">
    <citation type="submission" date="2019-11" db="EMBL/GenBank/DDBJ databases">
        <authorList>
            <person name="Dong K."/>
        </authorList>
    </citation>
    <scope>NUCLEOTIDE SEQUENCE [LARGE SCALE GENOMIC DNA]</scope>
    <source>
        <strain evidence="2 3">DK608</strain>
    </source>
</reference>
<accession>A0A6L6IXK0</accession>
<dbReference type="EMBL" id="WMII01000007">
    <property type="protein sequence ID" value="MTH64338.1"/>
    <property type="molecule type" value="Genomic_DNA"/>
</dbReference>
<dbReference type="AlphaFoldDB" id="A0A6L6IXK0"/>
<dbReference type="InterPro" id="IPR025356">
    <property type="entry name" value="DUF4260"/>
</dbReference>
<keyword evidence="3" id="KW-1185">Reference proteome</keyword>
<feature type="transmembrane region" description="Helical" evidence="1">
    <location>
        <begin position="55"/>
        <end position="78"/>
    </location>
</feature>